<name>A0AAD7M7L6_MYCRO</name>
<proteinExistence type="predicted"/>
<evidence type="ECO:0000313" key="1">
    <source>
        <dbReference type="EMBL" id="KAJ7704788.1"/>
    </source>
</evidence>
<evidence type="ECO:0000313" key="2">
    <source>
        <dbReference type="Proteomes" id="UP001221757"/>
    </source>
</evidence>
<comment type="caution">
    <text evidence="1">The sequence shown here is derived from an EMBL/GenBank/DDBJ whole genome shotgun (WGS) entry which is preliminary data.</text>
</comment>
<protein>
    <submittedName>
        <fullName evidence="1">Uncharacterized protein</fullName>
    </submittedName>
</protein>
<organism evidence="1 2">
    <name type="scientific">Mycena rosella</name>
    <name type="common">Pink bonnet</name>
    <name type="synonym">Agaricus rosellus</name>
    <dbReference type="NCBI Taxonomy" id="1033263"/>
    <lineage>
        <taxon>Eukaryota</taxon>
        <taxon>Fungi</taxon>
        <taxon>Dikarya</taxon>
        <taxon>Basidiomycota</taxon>
        <taxon>Agaricomycotina</taxon>
        <taxon>Agaricomycetes</taxon>
        <taxon>Agaricomycetidae</taxon>
        <taxon>Agaricales</taxon>
        <taxon>Marasmiineae</taxon>
        <taxon>Mycenaceae</taxon>
        <taxon>Mycena</taxon>
    </lineage>
</organism>
<dbReference type="Proteomes" id="UP001221757">
    <property type="component" value="Unassembled WGS sequence"/>
</dbReference>
<reference evidence="1" key="1">
    <citation type="submission" date="2023-03" db="EMBL/GenBank/DDBJ databases">
        <title>Massive genome expansion in bonnet fungi (Mycena s.s.) driven by repeated elements and novel gene families across ecological guilds.</title>
        <authorList>
            <consortium name="Lawrence Berkeley National Laboratory"/>
            <person name="Harder C.B."/>
            <person name="Miyauchi S."/>
            <person name="Viragh M."/>
            <person name="Kuo A."/>
            <person name="Thoen E."/>
            <person name="Andreopoulos B."/>
            <person name="Lu D."/>
            <person name="Skrede I."/>
            <person name="Drula E."/>
            <person name="Henrissat B."/>
            <person name="Morin E."/>
            <person name="Kohler A."/>
            <person name="Barry K."/>
            <person name="LaButti K."/>
            <person name="Morin E."/>
            <person name="Salamov A."/>
            <person name="Lipzen A."/>
            <person name="Mereny Z."/>
            <person name="Hegedus B."/>
            <person name="Baldrian P."/>
            <person name="Stursova M."/>
            <person name="Weitz H."/>
            <person name="Taylor A."/>
            <person name="Grigoriev I.V."/>
            <person name="Nagy L.G."/>
            <person name="Martin F."/>
            <person name="Kauserud H."/>
        </authorList>
    </citation>
    <scope>NUCLEOTIDE SEQUENCE</scope>
    <source>
        <strain evidence="1">CBHHK067</strain>
    </source>
</reference>
<gene>
    <name evidence="1" type="ORF">B0H17DRAFT_1038567</name>
</gene>
<dbReference type="EMBL" id="JARKIE010000009">
    <property type="protein sequence ID" value="KAJ7704788.1"/>
    <property type="molecule type" value="Genomic_DNA"/>
</dbReference>
<sequence length="84" mass="9613">MGWLHRRGKSFSVLQLLTPFKQSQATRLKIDSKIYFHDATYIRQVTSKTSILHRVLVRPKETGMGCISDKSTYRGVGISDRDIS</sequence>
<dbReference type="AlphaFoldDB" id="A0AAD7M7L6"/>
<accession>A0AAD7M7L6</accession>
<keyword evidence="2" id="KW-1185">Reference proteome</keyword>